<protein>
    <submittedName>
        <fullName evidence="3">Tripartite tricarboxylate transporter substrate binding protein</fullName>
    </submittedName>
</protein>
<comment type="similarity">
    <text evidence="1">Belongs to the UPF0065 (bug) family.</text>
</comment>
<organism evidence="3 4">
    <name type="scientific">Roseicella frigidaeris</name>
    <dbReference type="NCBI Taxonomy" id="2230885"/>
    <lineage>
        <taxon>Bacteria</taxon>
        <taxon>Pseudomonadati</taxon>
        <taxon>Pseudomonadota</taxon>
        <taxon>Alphaproteobacteria</taxon>
        <taxon>Acetobacterales</taxon>
        <taxon>Roseomonadaceae</taxon>
        <taxon>Roseicella</taxon>
    </lineage>
</organism>
<dbReference type="Proteomes" id="UP000249065">
    <property type="component" value="Unassembled WGS sequence"/>
</dbReference>
<sequence>MPALALPSLALPTLARPAAAQPGAAQPAWPARPIRIVVPFPPGQATDIMARLLAERLGERLGQGAGQGLVVENRGGGASIPGMEAIAHAPADGYTLGMASSGPLAINPAVMDTLPYDVARDFTPIALVFTTPLVAVAHPRLGIAGLPALIARAKTAPGSIDYASGGPGSSLHLAAEAFAQRAGIRLTHIPYRGSGPAMADLIAGNVTLMFDSLAAALPHIRAGRVRALGVTAPQRMPQAPEIPTIAEAAELPGFSANGWAGLIAPAGLPAPIAGRLAEAVLALVRDRAFAARVEELGAVAAPLPPDEFARFIAEEVTRWRAVAQAANVKLD</sequence>
<gene>
    <name evidence="3" type="ORF">DOO78_07115</name>
</gene>
<evidence type="ECO:0000256" key="1">
    <source>
        <dbReference type="ARBA" id="ARBA00006987"/>
    </source>
</evidence>
<evidence type="ECO:0000313" key="3">
    <source>
        <dbReference type="EMBL" id="RAI60057.1"/>
    </source>
</evidence>
<dbReference type="AlphaFoldDB" id="A0A327MBU5"/>
<evidence type="ECO:0000313" key="4">
    <source>
        <dbReference type="Proteomes" id="UP000249065"/>
    </source>
</evidence>
<comment type="caution">
    <text evidence="3">The sequence shown here is derived from an EMBL/GenBank/DDBJ whole genome shotgun (WGS) entry which is preliminary data.</text>
</comment>
<dbReference type="CDD" id="cd13578">
    <property type="entry name" value="PBP2_Bug27"/>
    <property type="match status" value="1"/>
</dbReference>
<feature type="chain" id="PRO_5016261321" evidence="2">
    <location>
        <begin position="21"/>
        <end position="331"/>
    </location>
</feature>
<reference evidence="4" key="1">
    <citation type="submission" date="2018-06" db="EMBL/GenBank/DDBJ databases">
        <authorList>
            <person name="Khan S.A."/>
        </authorList>
    </citation>
    <scope>NUCLEOTIDE SEQUENCE [LARGE SCALE GENOMIC DNA]</scope>
    <source>
        <strain evidence="4">DB-1506</strain>
    </source>
</reference>
<keyword evidence="4" id="KW-1185">Reference proteome</keyword>
<dbReference type="Gene3D" id="3.40.190.150">
    <property type="entry name" value="Bordetella uptake gene, domain 1"/>
    <property type="match status" value="1"/>
</dbReference>
<dbReference type="OrthoDB" id="7246209at2"/>
<dbReference type="InterPro" id="IPR042100">
    <property type="entry name" value="Bug_dom1"/>
</dbReference>
<dbReference type="Gene3D" id="3.40.190.10">
    <property type="entry name" value="Periplasmic binding protein-like II"/>
    <property type="match status" value="1"/>
</dbReference>
<dbReference type="Pfam" id="PF03401">
    <property type="entry name" value="TctC"/>
    <property type="match status" value="1"/>
</dbReference>
<name>A0A327MBU5_9PROT</name>
<dbReference type="PIRSF" id="PIRSF017082">
    <property type="entry name" value="YflP"/>
    <property type="match status" value="1"/>
</dbReference>
<dbReference type="SUPFAM" id="SSF53850">
    <property type="entry name" value="Periplasmic binding protein-like II"/>
    <property type="match status" value="1"/>
</dbReference>
<dbReference type="InterPro" id="IPR005064">
    <property type="entry name" value="BUG"/>
</dbReference>
<keyword evidence="2" id="KW-0732">Signal</keyword>
<dbReference type="PANTHER" id="PTHR42928:SF5">
    <property type="entry name" value="BLR1237 PROTEIN"/>
    <property type="match status" value="1"/>
</dbReference>
<accession>A0A327MBU5</accession>
<dbReference type="EMBL" id="QLIX01000003">
    <property type="protein sequence ID" value="RAI60057.1"/>
    <property type="molecule type" value="Genomic_DNA"/>
</dbReference>
<evidence type="ECO:0000256" key="2">
    <source>
        <dbReference type="SAM" id="SignalP"/>
    </source>
</evidence>
<dbReference type="PANTHER" id="PTHR42928">
    <property type="entry name" value="TRICARBOXYLATE-BINDING PROTEIN"/>
    <property type="match status" value="1"/>
</dbReference>
<feature type="signal peptide" evidence="2">
    <location>
        <begin position="1"/>
        <end position="20"/>
    </location>
</feature>
<proteinExistence type="inferred from homology"/>